<keyword evidence="8" id="KW-1185">Reference proteome</keyword>
<gene>
    <name evidence="7" type="ORF">HL667_14950</name>
</gene>
<feature type="domain" description="ABC transporter" evidence="6">
    <location>
        <begin position="4"/>
        <end position="252"/>
    </location>
</feature>
<accession>A0ABX2CF36</accession>
<evidence type="ECO:0000259" key="6">
    <source>
        <dbReference type="PROSITE" id="PS50893"/>
    </source>
</evidence>
<comment type="similarity">
    <text evidence="1">Belongs to the ABC transporter superfamily.</text>
</comment>
<dbReference type="InterPro" id="IPR027417">
    <property type="entry name" value="P-loop_NTPase"/>
</dbReference>
<comment type="caution">
    <text evidence="7">The sequence shown here is derived from an EMBL/GenBank/DDBJ whole genome shotgun (WGS) entry which is preliminary data.</text>
</comment>
<dbReference type="InterPro" id="IPR013611">
    <property type="entry name" value="Transp-assoc_OB_typ2"/>
</dbReference>
<proteinExistence type="inferred from homology"/>
<protein>
    <submittedName>
        <fullName evidence="7">ABC transporter ATP-binding protein</fullName>
    </submittedName>
</protein>
<organism evidence="7 8">
    <name type="scientific">Bradyrhizobium aeschynomenes</name>
    <dbReference type="NCBI Taxonomy" id="2734909"/>
    <lineage>
        <taxon>Bacteria</taxon>
        <taxon>Pseudomonadati</taxon>
        <taxon>Pseudomonadota</taxon>
        <taxon>Alphaproteobacteria</taxon>
        <taxon>Hyphomicrobiales</taxon>
        <taxon>Nitrobacteraceae</taxon>
        <taxon>Bradyrhizobium</taxon>
    </lineage>
</organism>
<dbReference type="PANTHER" id="PTHR43875">
    <property type="entry name" value="MALTODEXTRIN IMPORT ATP-BINDING PROTEIN MSMX"/>
    <property type="match status" value="1"/>
</dbReference>
<evidence type="ECO:0000256" key="1">
    <source>
        <dbReference type="ARBA" id="ARBA00005417"/>
    </source>
</evidence>
<dbReference type="InterPro" id="IPR015855">
    <property type="entry name" value="ABC_transpr_MalK-like"/>
</dbReference>
<dbReference type="Pfam" id="PF00005">
    <property type="entry name" value="ABC_tran"/>
    <property type="match status" value="1"/>
</dbReference>
<dbReference type="SUPFAM" id="SSF52540">
    <property type="entry name" value="P-loop containing nucleoside triphosphate hydrolases"/>
    <property type="match status" value="1"/>
</dbReference>
<dbReference type="InterPro" id="IPR017871">
    <property type="entry name" value="ABC_transporter-like_CS"/>
</dbReference>
<dbReference type="RefSeq" id="WP_172111392.1">
    <property type="nucleotide sequence ID" value="NZ_JABFDN010000004.1"/>
</dbReference>
<dbReference type="InterPro" id="IPR008995">
    <property type="entry name" value="Mo/tungstate-bd_C_term_dom"/>
</dbReference>
<dbReference type="GO" id="GO:0005524">
    <property type="term" value="F:ATP binding"/>
    <property type="evidence" value="ECO:0007669"/>
    <property type="project" value="UniProtKB-KW"/>
</dbReference>
<keyword evidence="4 7" id="KW-0067">ATP-binding</keyword>
<evidence type="ECO:0000313" key="8">
    <source>
        <dbReference type="Proteomes" id="UP000886476"/>
    </source>
</evidence>
<evidence type="ECO:0000256" key="5">
    <source>
        <dbReference type="ARBA" id="ARBA00024722"/>
    </source>
</evidence>
<dbReference type="InterPro" id="IPR003593">
    <property type="entry name" value="AAA+_ATPase"/>
</dbReference>
<comment type="function">
    <text evidence="5">Involved in beta-(1--&gt;2)glucan export. Transmembrane domains (TMD) form a pore in the inner membrane and the ATP-binding domain (NBD) is responsible for energy generation.</text>
</comment>
<dbReference type="CDD" id="cd03301">
    <property type="entry name" value="ABC_MalK_N"/>
    <property type="match status" value="1"/>
</dbReference>
<dbReference type="InterPro" id="IPR003439">
    <property type="entry name" value="ABC_transporter-like_ATP-bd"/>
</dbReference>
<evidence type="ECO:0000256" key="2">
    <source>
        <dbReference type="ARBA" id="ARBA00022448"/>
    </source>
</evidence>
<sequence length="386" mass="41732">MASISLDGIGKSFGRTRVLKRISLDIRDGEFLTLVGPSGCGKSTLLRIIAGLELQDEGSVRIGDRAVDGLPPKARDVAMVFQSYALYPHMTVERNMAVPLVMRRLGALQRMPLLGRLAPGTERMRASIAADVRKVALALGIEPLLARKPGQLSGGQRQRVAVGRAMVRQPAVFLMDEPLSNLDAKLRVSMRAEIKELHAKLGVTFVYVTHDQAEAMTLSDRVALVIDGELVQIAPPQVLYNDPDHVNVAAFVGSPSINLVQATALSEWLASAVRWAGDAGNLDGVTIGFRPERLSICNEGTAGSIAGRIRLVEHLGADRYVHIDIARTERPLIVRTHPHDGPDLAPGATIALQAEPKDMLVFDAAGRRLRKRPCDATEILIARSSA</sequence>
<dbReference type="EMBL" id="JABFDN010000004">
    <property type="protein sequence ID" value="NPU66300.1"/>
    <property type="molecule type" value="Genomic_DNA"/>
</dbReference>
<dbReference type="Gene3D" id="2.40.50.140">
    <property type="entry name" value="Nucleic acid-binding proteins"/>
    <property type="match status" value="1"/>
</dbReference>
<reference evidence="7" key="1">
    <citation type="submission" date="2020-05" db="EMBL/GenBank/DDBJ databases">
        <title>Nod-independent and nitrogen-fixing Bradyrhizobium aeschynomene sp. nov. isolated from nodules of Aeschynomene indica.</title>
        <authorList>
            <person name="Zhang Z."/>
        </authorList>
    </citation>
    <scope>NUCLEOTIDE SEQUENCE</scope>
    <source>
        <strain evidence="7">83012</strain>
    </source>
</reference>
<name>A0ABX2CF36_9BRAD</name>
<dbReference type="PROSITE" id="PS00211">
    <property type="entry name" value="ABC_TRANSPORTER_1"/>
    <property type="match status" value="1"/>
</dbReference>
<dbReference type="InterPro" id="IPR047641">
    <property type="entry name" value="ABC_transpr_MalK/UgpC-like"/>
</dbReference>
<dbReference type="SUPFAM" id="SSF50331">
    <property type="entry name" value="MOP-like"/>
    <property type="match status" value="1"/>
</dbReference>
<dbReference type="PROSITE" id="PS50893">
    <property type="entry name" value="ABC_TRANSPORTER_2"/>
    <property type="match status" value="1"/>
</dbReference>
<evidence type="ECO:0000256" key="3">
    <source>
        <dbReference type="ARBA" id="ARBA00022741"/>
    </source>
</evidence>
<dbReference type="Gene3D" id="3.40.50.300">
    <property type="entry name" value="P-loop containing nucleotide triphosphate hydrolases"/>
    <property type="match status" value="1"/>
</dbReference>
<keyword evidence="2" id="KW-0813">Transport</keyword>
<evidence type="ECO:0000313" key="7">
    <source>
        <dbReference type="EMBL" id="NPU66300.1"/>
    </source>
</evidence>
<dbReference type="Proteomes" id="UP000886476">
    <property type="component" value="Unassembled WGS sequence"/>
</dbReference>
<dbReference type="InterPro" id="IPR012340">
    <property type="entry name" value="NA-bd_OB-fold"/>
</dbReference>
<dbReference type="Pfam" id="PF08402">
    <property type="entry name" value="TOBE_2"/>
    <property type="match status" value="1"/>
</dbReference>
<keyword evidence="3" id="KW-0547">Nucleotide-binding</keyword>
<evidence type="ECO:0000256" key="4">
    <source>
        <dbReference type="ARBA" id="ARBA00022840"/>
    </source>
</evidence>
<dbReference type="SMART" id="SM00382">
    <property type="entry name" value="AAA"/>
    <property type="match status" value="1"/>
</dbReference>
<dbReference type="PANTHER" id="PTHR43875:SF1">
    <property type="entry name" value="OSMOPROTECTIVE COMPOUNDS UPTAKE ATP-BINDING PROTEIN GGTA"/>
    <property type="match status" value="1"/>
</dbReference>